<reference evidence="2" key="2">
    <citation type="journal article" date="2016" name="Sci. Rep.">
        <title>Dictyocaulus viviparus genome, variome and transcriptome elucidate lungworm biology and support future intervention.</title>
        <authorList>
            <person name="McNulty S.N."/>
            <person name="Strube C."/>
            <person name="Rosa B.A."/>
            <person name="Martin J.C."/>
            <person name="Tyagi R."/>
            <person name="Choi Y.J."/>
            <person name="Wang Q."/>
            <person name="Hallsworth Pepin K."/>
            <person name="Zhang X."/>
            <person name="Ozersky P."/>
            <person name="Wilson R.K."/>
            <person name="Sternberg P.W."/>
            <person name="Gasser R.B."/>
            <person name="Mitreva M."/>
        </authorList>
    </citation>
    <scope>NUCLEOTIDE SEQUENCE [LARGE SCALE GENOMIC DNA]</scope>
    <source>
        <strain evidence="2">HannoverDv2000</strain>
    </source>
</reference>
<keyword evidence="2" id="KW-1185">Reference proteome</keyword>
<protein>
    <submittedName>
        <fullName evidence="1">Uncharacterized protein</fullName>
    </submittedName>
</protein>
<evidence type="ECO:0000313" key="2">
    <source>
        <dbReference type="Proteomes" id="UP000053766"/>
    </source>
</evidence>
<accession>A0A0D8XAX3</accession>
<evidence type="ECO:0000313" key="1">
    <source>
        <dbReference type="EMBL" id="KJH41713.1"/>
    </source>
</evidence>
<organism evidence="1 2">
    <name type="scientific">Dictyocaulus viviparus</name>
    <name type="common">Bovine lungworm</name>
    <dbReference type="NCBI Taxonomy" id="29172"/>
    <lineage>
        <taxon>Eukaryota</taxon>
        <taxon>Metazoa</taxon>
        <taxon>Ecdysozoa</taxon>
        <taxon>Nematoda</taxon>
        <taxon>Chromadorea</taxon>
        <taxon>Rhabditida</taxon>
        <taxon>Rhabditina</taxon>
        <taxon>Rhabditomorpha</taxon>
        <taxon>Strongyloidea</taxon>
        <taxon>Metastrongylidae</taxon>
        <taxon>Dictyocaulus</taxon>
    </lineage>
</organism>
<dbReference type="EMBL" id="KN716773">
    <property type="protein sequence ID" value="KJH41713.1"/>
    <property type="molecule type" value="Genomic_DNA"/>
</dbReference>
<dbReference type="AlphaFoldDB" id="A0A0D8XAX3"/>
<sequence length="83" mass="9956">MVVRLQRTYTRYAKRYVTVQRHTYSCTRIMREYSGAIKHEYNYIKKLVEVLEIVIVGERMVWRDCLKQSPHPGDKTDHGRAIL</sequence>
<proteinExistence type="predicted"/>
<gene>
    <name evidence="1" type="ORF">DICVIV_12307</name>
</gene>
<name>A0A0D8XAX3_DICVI</name>
<dbReference type="Proteomes" id="UP000053766">
    <property type="component" value="Unassembled WGS sequence"/>
</dbReference>
<reference evidence="1 2" key="1">
    <citation type="submission" date="2013-11" db="EMBL/GenBank/DDBJ databases">
        <title>Draft genome of the bovine lungworm Dictyocaulus viviparus.</title>
        <authorList>
            <person name="Mitreva M."/>
        </authorList>
    </citation>
    <scope>NUCLEOTIDE SEQUENCE [LARGE SCALE GENOMIC DNA]</scope>
    <source>
        <strain evidence="1 2">HannoverDv2000</strain>
    </source>
</reference>